<dbReference type="Pfam" id="PF01077">
    <property type="entry name" value="NIR_SIR"/>
    <property type="match status" value="1"/>
</dbReference>
<evidence type="ECO:0000256" key="3">
    <source>
        <dbReference type="ARBA" id="ARBA00022617"/>
    </source>
</evidence>
<dbReference type="InterPro" id="IPR017900">
    <property type="entry name" value="4Fe4S_Fe_S_CS"/>
</dbReference>
<dbReference type="SUPFAM" id="SSF55124">
    <property type="entry name" value="Nitrite/Sulfite reductase N-terminal domain-like"/>
    <property type="match status" value="1"/>
</dbReference>
<dbReference type="Gene3D" id="3.30.413.10">
    <property type="entry name" value="Sulfite Reductase Hemoprotein, domain 1"/>
    <property type="match status" value="1"/>
</dbReference>
<organism evidence="9 10">
    <name type="scientific">Methanolobus sediminis</name>
    <dbReference type="NCBI Taxonomy" id="3072978"/>
    <lineage>
        <taxon>Archaea</taxon>
        <taxon>Methanobacteriati</taxon>
        <taxon>Methanobacteriota</taxon>
        <taxon>Stenosarchaea group</taxon>
        <taxon>Methanomicrobia</taxon>
        <taxon>Methanosarcinales</taxon>
        <taxon>Methanosarcinaceae</taxon>
        <taxon>Methanolobus</taxon>
    </lineage>
</organism>
<dbReference type="SUPFAM" id="SSF54862">
    <property type="entry name" value="4Fe-4S ferredoxins"/>
    <property type="match status" value="1"/>
</dbReference>
<keyword evidence="10" id="KW-1185">Reference proteome</keyword>
<dbReference type="Gene3D" id="3.30.70.20">
    <property type="match status" value="1"/>
</dbReference>
<dbReference type="InterPro" id="IPR045854">
    <property type="entry name" value="NO2/SO3_Rdtase_4Fe4S_sf"/>
</dbReference>
<dbReference type="PANTHER" id="PTHR11493">
    <property type="entry name" value="SULFITE REDUCTASE [NADPH] SUBUNIT BETA-RELATED"/>
    <property type="match status" value="1"/>
</dbReference>
<comment type="similarity">
    <text evidence="1">Belongs to the nitrite and sulfite reductase 4Fe-4S domain family.</text>
</comment>
<evidence type="ECO:0000256" key="6">
    <source>
        <dbReference type="ARBA" id="ARBA00023004"/>
    </source>
</evidence>
<keyword evidence="3" id="KW-0349">Heme</keyword>
<dbReference type="GO" id="GO:0051539">
    <property type="term" value="F:4 iron, 4 sulfur cluster binding"/>
    <property type="evidence" value="ECO:0007669"/>
    <property type="project" value="UniProtKB-KW"/>
</dbReference>
<dbReference type="PROSITE" id="PS00365">
    <property type="entry name" value="NIR_SIR"/>
    <property type="match status" value="1"/>
</dbReference>
<evidence type="ECO:0000256" key="1">
    <source>
        <dbReference type="ARBA" id="ARBA00010429"/>
    </source>
</evidence>
<dbReference type="InterPro" id="IPR006067">
    <property type="entry name" value="NO2/SO3_Rdtase_4Fe4S_dom"/>
</dbReference>
<dbReference type="InterPro" id="IPR017896">
    <property type="entry name" value="4Fe4S_Fe-S-bd"/>
</dbReference>
<dbReference type="Pfam" id="PF00037">
    <property type="entry name" value="Fer4"/>
    <property type="match status" value="2"/>
</dbReference>
<feature type="domain" description="4Fe-4S ferredoxin-type" evidence="8">
    <location>
        <begin position="161"/>
        <end position="190"/>
    </location>
</feature>
<dbReference type="RefSeq" id="WP_309311108.1">
    <property type="nucleotide sequence ID" value="NZ_CP133592.1"/>
</dbReference>
<dbReference type="EMBL" id="CP133592">
    <property type="protein sequence ID" value="WMW25301.1"/>
    <property type="molecule type" value="Genomic_DNA"/>
</dbReference>
<evidence type="ECO:0000313" key="10">
    <source>
        <dbReference type="Proteomes" id="UP001182908"/>
    </source>
</evidence>
<proteinExistence type="inferred from homology"/>
<dbReference type="GO" id="GO:0020037">
    <property type="term" value="F:heme binding"/>
    <property type="evidence" value="ECO:0007669"/>
    <property type="project" value="InterPro"/>
</dbReference>
<evidence type="ECO:0000256" key="5">
    <source>
        <dbReference type="ARBA" id="ARBA00023002"/>
    </source>
</evidence>
<keyword evidence="7" id="KW-0411">Iron-sulfur</keyword>
<dbReference type="AlphaFoldDB" id="A0AA51YJ78"/>
<accession>A0AA51YJ78</accession>
<dbReference type="InterPro" id="IPR045169">
    <property type="entry name" value="NO2/SO3_Rdtase_4Fe4S_prot"/>
</dbReference>
<dbReference type="KEGG" id="mseb:RE474_00865"/>
<dbReference type="Gene3D" id="3.30.70.3340">
    <property type="match status" value="1"/>
</dbReference>
<sequence length="287" mass="32326">MGEKTINYDRLKQGGFLHQKQHDEDLFSIRLRIVGGQLSAEQLRALADASEKYGKGEVHITARQGLEISYIPFEDADALLDELEERGVRQGTCGPRVRGIVACQGNRICPRGLIDSEDIAKKIDDKYFAMELPGKFKFGVTGCPSSCMKAQENDFGVMGGLEPEWVEDKCTYCKLCQTACPADAIRVEGKTLDYDREKCILCGQCRLICPKDAWAVSKEGYTIYVGGKVGRYPRFGVKLTELVDEDTLFRVIERSIEFFKKEATPGERFGDTIQRIGFEKFRTFVLE</sequence>
<dbReference type="PROSITE" id="PS00198">
    <property type="entry name" value="4FE4S_FER_1"/>
    <property type="match status" value="2"/>
</dbReference>
<keyword evidence="2" id="KW-0004">4Fe-4S</keyword>
<dbReference type="PRINTS" id="PR00397">
    <property type="entry name" value="SIROHAEM"/>
</dbReference>
<dbReference type="GO" id="GO:0016491">
    <property type="term" value="F:oxidoreductase activity"/>
    <property type="evidence" value="ECO:0007669"/>
    <property type="project" value="UniProtKB-KW"/>
</dbReference>
<protein>
    <submittedName>
        <fullName evidence="9">4Fe-4S binding protein</fullName>
    </submittedName>
</protein>
<dbReference type="Pfam" id="PF03460">
    <property type="entry name" value="NIR_SIR_ferr"/>
    <property type="match status" value="1"/>
</dbReference>
<keyword evidence="6" id="KW-0408">Iron</keyword>
<dbReference type="PROSITE" id="PS51379">
    <property type="entry name" value="4FE4S_FER_2"/>
    <property type="match status" value="2"/>
</dbReference>
<dbReference type="Proteomes" id="UP001182908">
    <property type="component" value="Chromosome"/>
</dbReference>
<dbReference type="InterPro" id="IPR005117">
    <property type="entry name" value="NiRdtase/SiRdtase_haem-b_fer"/>
</dbReference>
<evidence type="ECO:0000313" key="9">
    <source>
        <dbReference type="EMBL" id="WMW25301.1"/>
    </source>
</evidence>
<evidence type="ECO:0000256" key="2">
    <source>
        <dbReference type="ARBA" id="ARBA00022485"/>
    </source>
</evidence>
<feature type="domain" description="4Fe-4S ferredoxin-type" evidence="8">
    <location>
        <begin position="192"/>
        <end position="219"/>
    </location>
</feature>
<evidence type="ECO:0000256" key="7">
    <source>
        <dbReference type="ARBA" id="ARBA00023014"/>
    </source>
</evidence>
<dbReference type="GO" id="GO:0046872">
    <property type="term" value="F:metal ion binding"/>
    <property type="evidence" value="ECO:0007669"/>
    <property type="project" value="UniProtKB-KW"/>
</dbReference>
<name>A0AA51YJ78_9EURY</name>
<keyword evidence="4" id="KW-0479">Metal-binding</keyword>
<dbReference type="GeneID" id="84231224"/>
<dbReference type="PANTHER" id="PTHR11493:SF54">
    <property type="entry name" value="ANAEROBIC SULFITE REDUCTASE SUBUNIT C"/>
    <property type="match status" value="1"/>
</dbReference>
<evidence type="ECO:0000256" key="4">
    <source>
        <dbReference type="ARBA" id="ARBA00022723"/>
    </source>
</evidence>
<gene>
    <name evidence="9" type="ORF">RE474_00865</name>
</gene>
<dbReference type="InterPro" id="IPR036136">
    <property type="entry name" value="Nit/Sulf_reduc_fer-like_dom_sf"/>
</dbReference>
<evidence type="ECO:0000259" key="8">
    <source>
        <dbReference type="PROSITE" id="PS51379"/>
    </source>
</evidence>
<keyword evidence="5" id="KW-0560">Oxidoreductase</keyword>
<reference evidence="9 10" key="1">
    <citation type="submission" date="2023-08" db="EMBL/GenBank/DDBJ databases">
        <title>Methanolobus mangrovi sp. nov. and Methanolobus sediminis sp. nov, two novel methylotrophic methanogens isolated from mangrove sediments in China.</title>
        <authorList>
            <person name="Zhou J."/>
        </authorList>
    </citation>
    <scope>NUCLEOTIDE SEQUENCE [LARGE SCALE GENOMIC DNA]</scope>
    <source>
        <strain evidence="9 10">FTZ6</strain>
    </source>
</reference>
<dbReference type="SUPFAM" id="SSF56014">
    <property type="entry name" value="Nitrite and sulphite reductase 4Fe-4S domain-like"/>
    <property type="match status" value="1"/>
</dbReference>
<dbReference type="InterPro" id="IPR006066">
    <property type="entry name" value="NO2/SO3_Rdtase_FeS/sirohaem_BS"/>
</dbReference>